<proteinExistence type="predicted"/>
<organism evidence="2 3">
    <name type="scientific">Aeromonas schubertii</name>
    <dbReference type="NCBI Taxonomy" id="652"/>
    <lineage>
        <taxon>Bacteria</taxon>
        <taxon>Pseudomonadati</taxon>
        <taxon>Pseudomonadota</taxon>
        <taxon>Gammaproteobacteria</taxon>
        <taxon>Aeromonadales</taxon>
        <taxon>Aeromonadaceae</taxon>
        <taxon>Aeromonas</taxon>
    </lineage>
</organism>
<dbReference type="Pfam" id="PF13391">
    <property type="entry name" value="HNH_2"/>
    <property type="match status" value="1"/>
</dbReference>
<protein>
    <submittedName>
        <fullName evidence="2">HNH endonuclease</fullName>
    </submittedName>
</protein>
<dbReference type="RefSeq" id="WP_224162157.1">
    <property type="nucleotide sequence ID" value="NZ_JAIRBT010000003.1"/>
</dbReference>
<evidence type="ECO:0000259" key="1">
    <source>
        <dbReference type="Pfam" id="PF13391"/>
    </source>
</evidence>
<gene>
    <name evidence="2" type="ORF">LA374_03255</name>
</gene>
<keyword evidence="2" id="KW-0540">Nuclease</keyword>
<name>A0ABS7V767_9GAMM</name>
<comment type="caution">
    <text evidence="2">The sequence shown here is derived from an EMBL/GenBank/DDBJ whole genome shotgun (WGS) entry which is preliminary data.</text>
</comment>
<keyword evidence="3" id="KW-1185">Reference proteome</keyword>
<dbReference type="InterPro" id="IPR003615">
    <property type="entry name" value="HNH_nuc"/>
</dbReference>
<evidence type="ECO:0000313" key="2">
    <source>
        <dbReference type="EMBL" id="MBZ6065230.1"/>
    </source>
</evidence>
<sequence>MSKNWIHAAGILWPVLVVAAKNREKSIYKELASLISTNPLSVGKALEHIQSFCMESKLPPLSAIVVSKTTGLPGGGFIAWDIDDIDAAFEKVYEFPWGAIQNPFGGFLESDTIESLSDELIKTPSKAKEIYTKVENRGIAQKIFRAALLKAYDSKCAICGFSFQEALEAAHILPWPKANAEERISPCNGILLCSNHHKLFDSDIIKINEELVVFHAQQGKKYSDVDRVATIDYHGKPLSLPKYNRLAPSVELVHKRYSKD</sequence>
<dbReference type="CDD" id="cd00085">
    <property type="entry name" value="HNHc"/>
    <property type="match status" value="1"/>
</dbReference>
<accession>A0ABS7V767</accession>
<feature type="domain" description="HNH nuclease" evidence="1">
    <location>
        <begin position="156"/>
        <end position="205"/>
    </location>
</feature>
<keyword evidence="2" id="KW-0378">Hydrolase</keyword>
<dbReference type="Proteomes" id="UP000774958">
    <property type="component" value="Unassembled WGS sequence"/>
</dbReference>
<keyword evidence="2" id="KW-0255">Endonuclease</keyword>
<evidence type="ECO:0000313" key="3">
    <source>
        <dbReference type="Proteomes" id="UP000774958"/>
    </source>
</evidence>
<dbReference type="GO" id="GO:0004519">
    <property type="term" value="F:endonuclease activity"/>
    <property type="evidence" value="ECO:0007669"/>
    <property type="project" value="UniProtKB-KW"/>
</dbReference>
<dbReference type="EMBL" id="JAIRBT010000003">
    <property type="protein sequence ID" value="MBZ6065230.1"/>
    <property type="molecule type" value="Genomic_DNA"/>
</dbReference>
<reference evidence="2 3" key="1">
    <citation type="submission" date="2021-09" db="EMBL/GenBank/DDBJ databases">
        <title>Aeromonas schubertii isolated from Asian sea bass.</title>
        <authorList>
            <person name="Pinpimai K."/>
        </authorList>
    </citation>
    <scope>NUCLEOTIDE SEQUENCE [LARGE SCALE GENOMIC DNA]</scope>
    <source>
        <strain evidence="2 3">CHULA2021a</strain>
    </source>
</reference>